<evidence type="ECO:0000256" key="6">
    <source>
        <dbReference type="SAM" id="Phobius"/>
    </source>
</evidence>
<sequence>MRVNKLDKIGTSAWFWLALVILGLSLEGLALVYQYVLEYWPCVLCIHVRIWVVGLVVAAVAGLVLRQKRSGRIIAHALVLVVSLGLLERSWKLFAIERGFAVDGECNFDAGLPAWFALDQWFPAIFKVWEACGYTPELLFGVTMAEALLGLSSVLV</sequence>
<keyword evidence="3 6" id="KW-0812">Transmembrane</keyword>
<accession>A0A3B0YFV1</accession>
<organism evidence="7">
    <name type="scientific">hydrothermal vent metagenome</name>
    <dbReference type="NCBI Taxonomy" id="652676"/>
    <lineage>
        <taxon>unclassified sequences</taxon>
        <taxon>metagenomes</taxon>
        <taxon>ecological metagenomes</taxon>
    </lineage>
</organism>
<keyword evidence="2" id="KW-1003">Cell membrane</keyword>
<dbReference type="GO" id="GO:0006457">
    <property type="term" value="P:protein folding"/>
    <property type="evidence" value="ECO:0007669"/>
    <property type="project" value="InterPro"/>
</dbReference>
<evidence type="ECO:0000256" key="4">
    <source>
        <dbReference type="ARBA" id="ARBA00022989"/>
    </source>
</evidence>
<evidence type="ECO:0000256" key="2">
    <source>
        <dbReference type="ARBA" id="ARBA00022475"/>
    </source>
</evidence>
<proteinExistence type="predicted"/>
<evidence type="ECO:0000313" key="7">
    <source>
        <dbReference type="EMBL" id="VAW74212.1"/>
    </source>
</evidence>
<dbReference type="InterPro" id="IPR050183">
    <property type="entry name" value="DsbB"/>
</dbReference>
<evidence type="ECO:0000256" key="1">
    <source>
        <dbReference type="ARBA" id="ARBA00004651"/>
    </source>
</evidence>
<reference evidence="7" key="1">
    <citation type="submission" date="2018-06" db="EMBL/GenBank/DDBJ databases">
        <authorList>
            <person name="Zhirakovskaya E."/>
        </authorList>
    </citation>
    <scope>NUCLEOTIDE SEQUENCE</scope>
</reference>
<keyword evidence="5 6" id="KW-0472">Membrane</keyword>
<protein>
    <submittedName>
        <fullName evidence="7">Periplasmic thiol:disulfide oxidoreductase DsbB, required for DsbA reoxidation</fullName>
    </submittedName>
</protein>
<feature type="transmembrane region" description="Helical" evidence="6">
    <location>
        <begin position="12"/>
        <end position="36"/>
    </location>
</feature>
<dbReference type="Gene3D" id="1.20.1550.10">
    <property type="entry name" value="DsbB-like"/>
    <property type="match status" value="1"/>
</dbReference>
<evidence type="ECO:0000256" key="3">
    <source>
        <dbReference type="ARBA" id="ARBA00022692"/>
    </source>
</evidence>
<dbReference type="PANTHER" id="PTHR36570">
    <property type="entry name" value="DISULFIDE BOND FORMATION PROTEIN B"/>
    <property type="match status" value="1"/>
</dbReference>
<dbReference type="PANTHER" id="PTHR36570:SF2">
    <property type="entry name" value="DISULFIDE BOND FORMATION PROTEIN B"/>
    <property type="match status" value="1"/>
</dbReference>
<dbReference type="GO" id="GO:0015035">
    <property type="term" value="F:protein-disulfide reductase activity"/>
    <property type="evidence" value="ECO:0007669"/>
    <property type="project" value="InterPro"/>
</dbReference>
<keyword evidence="4 6" id="KW-1133">Transmembrane helix</keyword>
<feature type="non-terminal residue" evidence="7">
    <location>
        <position position="156"/>
    </location>
</feature>
<evidence type="ECO:0000256" key="5">
    <source>
        <dbReference type="ARBA" id="ARBA00023136"/>
    </source>
</evidence>
<dbReference type="GO" id="GO:0005886">
    <property type="term" value="C:plasma membrane"/>
    <property type="evidence" value="ECO:0007669"/>
    <property type="project" value="UniProtKB-SubCell"/>
</dbReference>
<dbReference type="EMBL" id="UOFK01000056">
    <property type="protein sequence ID" value="VAW74212.1"/>
    <property type="molecule type" value="Genomic_DNA"/>
</dbReference>
<dbReference type="InterPro" id="IPR003752">
    <property type="entry name" value="DiS_bond_form_DsbB/BdbC"/>
</dbReference>
<dbReference type="Pfam" id="PF02600">
    <property type="entry name" value="DsbB"/>
    <property type="match status" value="1"/>
</dbReference>
<dbReference type="SUPFAM" id="SSF158442">
    <property type="entry name" value="DsbB-like"/>
    <property type="match status" value="1"/>
</dbReference>
<dbReference type="InterPro" id="IPR023380">
    <property type="entry name" value="DsbB-like_sf"/>
</dbReference>
<dbReference type="AlphaFoldDB" id="A0A3B0YFV1"/>
<name>A0A3B0YFV1_9ZZZZ</name>
<gene>
    <name evidence="7" type="ORF">MNBD_GAMMA13-761</name>
</gene>
<comment type="subcellular location">
    <subcellularLocation>
        <location evidence="1">Cell membrane</location>
        <topology evidence="1">Multi-pass membrane protein</topology>
    </subcellularLocation>
</comment>
<feature type="transmembrane region" description="Helical" evidence="6">
    <location>
        <begin position="48"/>
        <end position="65"/>
    </location>
</feature>